<dbReference type="InterPro" id="IPR041656">
    <property type="entry name" value="TPR_5"/>
</dbReference>
<organism evidence="3 4">
    <name type="scientific">Lysinibacillus xylanilyticus</name>
    <dbReference type="NCBI Taxonomy" id="582475"/>
    <lineage>
        <taxon>Bacteria</taxon>
        <taxon>Bacillati</taxon>
        <taxon>Bacillota</taxon>
        <taxon>Bacilli</taxon>
        <taxon>Bacillales</taxon>
        <taxon>Bacillaceae</taxon>
        <taxon>Lysinibacillus</taxon>
    </lineage>
</organism>
<evidence type="ECO:0000313" key="4">
    <source>
        <dbReference type="Proteomes" id="UP001558534"/>
    </source>
</evidence>
<dbReference type="SUPFAM" id="SSF48452">
    <property type="entry name" value="TPR-like"/>
    <property type="match status" value="1"/>
</dbReference>
<comment type="caution">
    <text evidence="3">The sequence shown here is derived from an EMBL/GenBank/DDBJ whole genome shotgun (WGS) entry which is preliminary data.</text>
</comment>
<keyword evidence="4" id="KW-1185">Reference proteome</keyword>
<dbReference type="Gene3D" id="1.25.40.10">
    <property type="entry name" value="Tetratricopeptide repeat domain"/>
    <property type="match status" value="1"/>
</dbReference>
<name>A0ABV3W1R7_9BACI</name>
<dbReference type="RefSeq" id="WP_368637689.1">
    <property type="nucleotide sequence ID" value="NZ_JBFRHK010000013.1"/>
</dbReference>
<sequence length="355" mass="41606">MENTKDLALQLRRQGQLQESKQMFLTLLSNDQLNPSLHYECARSFDILAEETEAMPFYEKAIELGLPDEELEDAFVKLGSIYRTHERFLEAKKLYQEAMRKFPKKEQMTIFYAMALYNLGEHAEAMGFLIDNIAYTSTNQDILKYYRTITYLGNRLDSSSDQIITLSKNQALQTEPSTNSIVEKVTEGLKNFGLGGFHTGGGCEYDEYFNYFNDRDLETRRGALAAFTVMLGKWHARSGFTFIPQHGRKYLGRYNPNEPFHELNNYIEAIIAHHHQIKQDFPVMFKYIIDFLISIEKERKVPYEKWFPELDAQLVQRLRDEVLLPNKSLLEFPTEFKYFLRESGIPPFFESDFFE</sequence>
<dbReference type="InterPro" id="IPR019734">
    <property type="entry name" value="TPR_rpt"/>
</dbReference>
<evidence type="ECO:0000256" key="1">
    <source>
        <dbReference type="PROSITE-ProRule" id="PRU00339"/>
    </source>
</evidence>
<evidence type="ECO:0000259" key="2">
    <source>
        <dbReference type="Pfam" id="PF12688"/>
    </source>
</evidence>
<dbReference type="EMBL" id="JBFRHK010000013">
    <property type="protein sequence ID" value="MEX3747125.1"/>
    <property type="molecule type" value="Genomic_DNA"/>
</dbReference>
<feature type="repeat" description="TPR" evidence="1">
    <location>
        <begin position="72"/>
        <end position="105"/>
    </location>
</feature>
<keyword evidence="1" id="KW-0802">TPR repeat</keyword>
<protein>
    <submittedName>
        <fullName evidence="3">Tetratricopeptide repeat protein</fullName>
    </submittedName>
</protein>
<reference evidence="3 4" key="1">
    <citation type="submission" date="2024-07" db="EMBL/GenBank/DDBJ databases">
        <title>Characterization of a bacterium isolated from hydrolysated instant sea cucumber by whole-genome sequencing and metabolomics.</title>
        <authorList>
            <person name="Luo X."/>
            <person name="Zhang Z."/>
            <person name="Zheng Z."/>
            <person name="Zhang W."/>
            <person name="Ming T."/>
            <person name="Jiao L."/>
            <person name="Su X."/>
            <person name="Kong F."/>
            <person name="Xu J."/>
        </authorList>
    </citation>
    <scope>NUCLEOTIDE SEQUENCE [LARGE SCALE GENOMIC DNA]</scope>
    <source>
        <strain evidence="3 4">XL-2024</strain>
    </source>
</reference>
<dbReference type="PROSITE" id="PS50005">
    <property type="entry name" value="TPR"/>
    <property type="match status" value="1"/>
</dbReference>
<dbReference type="InterPro" id="IPR011990">
    <property type="entry name" value="TPR-like_helical_dom_sf"/>
</dbReference>
<evidence type="ECO:0000313" key="3">
    <source>
        <dbReference type="EMBL" id="MEX3747125.1"/>
    </source>
</evidence>
<accession>A0ABV3W1R7</accession>
<dbReference type="Proteomes" id="UP001558534">
    <property type="component" value="Unassembled WGS sequence"/>
</dbReference>
<proteinExistence type="predicted"/>
<gene>
    <name evidence="3" type="ORF">AB1300_18605</name>
</gene>
<dbReference type="Pfam" id="PF12688">
    <property type="entry name" value="TPR_5"/>
    <property type="match status" value="1"/>
</dbReference>
<feature type="domain" description="Tetratrico peptide repeat group 5" evidence="2">
    <location>
        <begin position="37"/>
        <end position="135"/>
    </location>
</feature>